<keyword evidence="1" id="KW-0677">Repeat</keyword>
<dbReference type="Gene3D" id="3.80.10.10">
    <property type="entry name" value="Ribonuclease Inhibitor"/>
    <property type="match status" value="2"/>
</dbReference>
<comment type="caution">
    <text evidence="4">The sequence shown here is derived from an EMBL/GenBank/DDBJ whole genome shotgun (WGS) entry which is preliminary data.</text>
</comment>
<protein>
    <submittedName>
        <fullName evidence="4">Uncharacterized protein</fullName>
    </submittedName>
</protein>
<dbReference type="Pfam" id="PF23559">
    <property type="entry name" value="WHD_DRP"/>
    <property type="match status" value="1"/>
</dbReference>
<dbReference type="AlphaFoldDB" id="A0A811S7H6"/>
<dbReference type="PANTHER" id="PTHR47186:SF3">
    <property type="entry name" value="OS09G0267800 PROTEIN"/>
    <property type="match status" value="1"/>
</dbReference>
<dbReference type="InterPro" id="IPR032675">
    <property type="entry name" value="LRR_dom_sf"/>
</dbReference>
<name>A0A811S7H6_9POAL</name>
<feature type="domain" description="Disease resistance R13L4/SHOC-2-like LRR" evidence="3">
    <location>
        <begin position="87"/>
        <end position="388"/>
    </location>
</feature>
<organism evidence="4 5">
    <name type="scientific">Miscanthus lutarioriparius</name>
    <dbReference type="NCBI Taxonomy" id="422564"/>
    <lineage>
        <taxon>Eukaryota</taxon>
        <taxon>Viridiplantae</taxon>
        <taxon>Streptophyta</taxon>
        <taxon>Embryophyta</taxon>
        <taxon>Tracheophyta</taxon>
        <taxon>Spermatophyta</taxon>
        <taxon>Magnoliopsida</taxon>
        <taxon>Liliopsida</taxon>
        <taxon>Poales</taxon>
        <taxon>Poaceae</taxon>
        <taxon>PACMAD clade</taxon>
        <taxon>Panicoideae</taxon>
        <taxon>Andropogonodae</taxon>
        <taxon>Andropogoneae</taxon>
        <taxon>Saccharinae</taxon>
        <taxon>Miscanthus</taxon>
    </lineage>
</organism>
<dbReference type="Proteomes" id="UP000604825">
    <property type="component" value="Unassembled WGS sequence"/>
</dbReference>
<dbReference type="EMBL" id="CAJGYO010000019">
    <property type="protein sequence ID" value="CAD6338479.1"/>
    <property type="molecule type" value="Genomic_DNA"/>
</dbReference>
<evidence type="ECO:0000256" key="1">
    <source>
        <dbReference type="ARBA" id="ARBA00022737"/>
    </source>
</evidence>
<dbReference type="PANTHER" id="PTHR47186">
    <property type="entry name" value="LEUCINE-RICH REPEAT-CONTAINING PROTEIN 57"/>
    <property type="match status" value="1"/>
</dbReference>
<evidence type="ECO:0000259" key="2">
    <source>
        <dbReference type="Pfam" id="PF23559"/>
    </source>
</evidence>
<evidence type="ECO:0000313" key="5">
    <source>
        <dbReference type="Proteomes" id="UP000604825"/>
    </source>
</evidence>
<dbReference type="InterPro" id="IPR055414">
    <property type="entry name" value="LRR_R13L4/SHOC2-like"/>
</dbReference>
<evidence type="ECO:0000313" key="4">
    <source>
        <dbReference type="EMBL" id="CAD6338479.1"/>
    </source>
</evidence>
<gene>
    <name evidence="4" type="ORF">NCGR_LOCUS62577</name>
</gene>
<dbReference type="InterPro" id="IPR058922">
    <property type="entry name" value="WHD_DRP"/>
</dbReference>
<sequence length="477" mass="53932">MEEVAECYLMELTQRSLLQVTERKACGRARIFVMHDLVREVTSIIAKKEKFGIAHGGASTTQIAHEARRLFIQSGAQTMNSLSSSRLRSFTLFDTEVPCSWIRDLLSRFRLLRVLCLRFANIGQVPAVVTELYNLRYIDFSYTKVKIIPTSFRKLVNLQVLDLRFTYVEELPLEITMLTNLRQLQVCAVYDILLRSLNCLSATKIPGNICRLKNLQALQVVSASKDLVSQLGNLKLMRTLAIAEVQQSYIAELWNSLTKMPNLNRLLISTCNVNETLDLKMLKPLPNLTSFVLSGKLEGGLLPSIFSVKLKLLKLDWSSLKKDPVSSFSQMLNLVDLFLTGAYTGEQLTFCTRWFPNLKSLQLADMEHLNWIEVEDGTMVNLDVLSLAGLRNLKVVPEGIKYIRTLHEMFLIDMSNEFIIRLHGSDNHIVQHIPNINKFDSSDSQAVNNVAYLPWLAKKFGPGAIKYASIYCGSSGS</sequence>
<evidence type="ECO:0000259" key="3">
    <source>
        <dbReference type="Pfam" id="PF23598"/>
    </source>
</evidence>
<dbReference type="SUPFAM" id="SSF52058">
    <property type="entry name" value="L domain-like"/>
    <property type="match status" value="1"/>
</dbReference>
<dbReference type="Pfam" id="PF23598">
    <property type="entry name" value="LRR_14"/>
    <property type="match status" value="1"/>
</dbReference>
<reference evidence="4" key="1">
    <citation type="submission" date="2020-10" db="EMBL/GenBank/DDBJ databases">
        <authorList>
            <person name="Han B."/>
            <person name="Lu T."/>
            <person name="Zhao Q."/>
            <person name="Huang X."/>
            <person name="Zhao Y."/>
        </authorList>
    </citation>
    <scope>NUCLEOTIDE SEQUENCE</scope>
</reference>
<keyword evidence="5" id="KW-1185">Reference proteome</keyword>
<proteinExistence type="predicted"/>
<feature type="domain" description="Disease resistance protein winged helix" evidence="2">
    <location>
        <begin position="1"/>
        <end position="40"/>
    </location>
</feature>
<accession>A0A811S7H6</accession>
<dbReference type="OrthoDB" id="598235at2759"/>